<feature type="chain" id="PRO_5001638409" description="Cytochrome b5 heme-binding domain-containing protein" evidence="2">
    <location>
        <begin position="24"/>
        <end position="174"/>
    </location>
</feature>
<evidence type="ECO:0000313" key="5">
    <source>
        <dbReference type="Proteomes" id="UP000030745"/>
    </source>
</evidence>
<dbReference type="EMBL" id="KK583210">
    <property type="protein sequence ID" value="KDO28618.1"/>
    <property type="molecule type" value="Genomic_DNA"/>
</dbReference>
<dbReference type="Gene3D" id="3.10.120.10">
    <property type="entry name" value="Cytochrome b5-like heme/steroid binding domain"/>
    <property type="match status" value="1"/>
</dbReference>
<dbReference type="OrthoDB" id="547796at2759"/>
<feature type="signal peptide" evidence="2">
    <location>
        <begin position="1"/>
        <end position="23"/>
    </location>
</feature>
<dbReference type="GO" id="GO:0012505">
    <property type="term" value="C:endomembrane system"/>
    <property type="evidence" value="ECO:0007669"/>
    <property type="project" value="TreeGrafter"/>
</dbReference>
<keyword evidence="5" id="KW-1185">Reference proteome</keyword>
<dbReference type="SMART" id="SM01117">
    <property type="entry name" value="Cyt-b5"/>
    <property type="match status" value="1"/>
</dbReference>
<dbReference type="GeneID" id="24128822"/>
<evidence type="ECO:0000256" key="1">
    <source>
        <dbReference type="ARBA" id="ARBA00038357"/>
    </source>
</evidence>
<dbReference type="KEGG" id="spar:SPRG_06474"/>
<dbReference type="GO" id="GO:0016020">
    <property type="term" value="C:membrane"/>
    <property type="evidence" value="ECO:0007669"/>
    <property type="project" value="TreeGrafter"/>
</dbReference>
<accession>A0A067CDQ1</accession>
<comment type="similarity">
    <text evidence="1">Belongs to the cytochrome b5 family. MAPR subfamily.</text>
</comment>
<protein>
    <recommendedName>
        <fullName evidence="3">Cytochrome b5 heme-binding domain-containing protein</fullName>
    </recommendedName>
</protein>
<dbReference type="RefSeq" id="XP_012200681.1">
    <property type="nucleotide sequence ID" value="XM_012345291.1"/>
</dbReference>
<reference evidence="4 5" key="1">
    <citation type="journal article" date="2013" name="PLoS Genet.">
        <title>Distinctive expansion of potential virulence genes in the genome of the oomycete fish pathogen Saprolegnia parasitica.</title>
        <authorList>
            <person name="Jiang R.H."/>
            <person name="de Bruijn I."/>
            <person name="Haas B.J."/>
            <person name="Belmonte R."/>
            <person name="Lobach L."/>
            <person name="Christie J."/>
            <person name="van den Ackerveken G."/>
            <person name="Bottin A."/>
            <person name="Bulone V."/>
            <person name="Diaz-Moreno S.M."/>
            <person name="Dumas B."/>
            <person name="Fan L."/>
            <person name="Gaulin E."/>
            <person name="Govers F."/>
            <person name="Grenville-Briggs L.J."/>
            <person name="Horner N.R."/>
            <person name="Levin J.Z."/>
            <person name="Mammella M."/>
            <person name="Meijer H.J."/>
            <person name="Morris P."/>
            <person name="Nusbaum C."/>
            <person name="Oome S."/>
            <person name="Phillips A.J."/>
            <person name="van Rooyen D."/>
            <person name="Rzeszutek E."/>
            <person name="Saraiva M."/>
            <person name="Secombes C.J."/>
            <person name="Seidl M.F."/>
            <person name="Snel B."/>
            <person name="Stassen J.H."/>
            <person name="Sykes S."/>
            <person name="Tripathy S."/>
            <person name="van den Berg H."/>
            <person name="Vega-Arreguin J.C."/>
            <person name="Wawra S."/>
            <person name="Young S.K."/>
            <person name="Zeng Q."/>
            <person name="Dieguez-Uribeondo J."/>
            <person name="Russ C."/>
            <person name="Tyler B.M."/>
            <person name="van West P."/>
        </authorList>
    </citation>
    <scope>NUCLEOTIDE SEQUENCE [LARGE SCALE GENOMIC DNA]</scope>
    <source>
        <strain evidence="4 5">CBS 223.65</strain>
    </source>
</reference>
<dbReference type="Proteomes" id="UP000030745">
    <property type="component" value="Unassembled WGS sequence"/>
</dbReference>
<dbReference type="PANTHER" id="PTHR10281">
    <property type="entry name" value="MEMBRANE-ASSOCIATED PROGESTERONE RECEPTOR COMPONENT-RELATED"/>
    <property type="match status" value="1"/>
</dbReference>
<proteinExistence type="inferred from homology"/>
<evidence type="ECO:0000313" key="4">
    <source>
        <dbReference type="EMBL" id="KDO28618.1"/>
    </source>
</evidence>
<evidence type="ECO:0000259" key="3">
    <source>
        <dbReference type="SMART" id="SM01117"/>
    </source>
</evidence>
<dbReference type="PANTHER" id="PTHR10281:SF76">
    <property type="entry name" value="CALCUTTA CUP-RELATED"/>
    <property type="match status" value="1"/>
</dbReference>
<gene>
    <name evidence="4" type="ORF">SPRG_06474</name>
</gene>
<dbReference type="InterPro" id="IPR001199">
    <property type="entry name" value="Cyt_B5-like_heme/steroid-bd"/>
</dbReference>
<dbReference type="AlphaFoldDB" id="A0A067CDQ1"/>
<keyword evidence="2" id="KW-0732">Signal</keyword>
<dbReference type="InterPro" id="IPR050577">
    <property type="entry name" value="MAPR/NEUFC/NENF-like"/>
</dbReference>
<dbReference type="SUPFAM" id="SSF55856">
    <property type="entry name" value="Cytochrome b5-like heme/steroid binding domain"/>
    <property type="match status" value="1"/>
</dbReference>
<feature type="domain" description="Cytochrome b5 heme-binding" evidence="3">
    <location>
        <begin position="57"/>
        <end position="153"/>
    </location>
</feature>
<dbReference type="InterPro" id="IPR036400">
    <property type="entry name" value="Cyt_B5-like_heme/steroid_sf"/>
</dbReference>
<evidence type="ECO:0000256" key="2">
    <source>
        <dbReference type="SAM" id="SignalP"/>
    </source>
</evidence>
<dbReference type="STRING" id="695850.A0A067CDQ1"/>
<dbReference type="VEuPathDB" id="FungiDB:SPRG_06474"/>
<name>A0A067CDQ1_SAPPC</name>
<organism evidence="4 5">
    <name type="scientific">Saprolegnia parasitica (strain CBS 223.65)</name>
    <dbReference type="NCBI Taxonomy" id="695850"/>
    <lineage>
        <taxon>Eukaryota</taxon>
        <taxon>Sar</taxon>
        <taxon>Stramenopiles</taxon>
        <taxon>Oomycota</taxon>
        <taxon>Saprolegniomycetes</taxon>
        <taxon>Saprolegniales</taxon>
        <taxon>Saprolegniaceae</taxon>
        <taxon>Saprolegnia</taxon>
    </lineage>
</organism>
<sequence length="174" mass="18779">MASSSRRLLLLALLVGLLGVFWPQIEDAFFHSCPFLFKRNAADDVTPIVAAADLPVFTVATLRAFDGTDDAKPIYMAVGGKVLDVTSGARFYKKGNGYHQFAGSACTRALTIASLEAKDMSDDISDFTSEQLAELEKTLAFYHGKYPVVGTMDYAFEIPPRSAIDTSSKASPAP</sequence>